<dbReference type="EMBL" id="DTAK01000013">
    <property type="protein sequence ID" value="HGU59043.1"/>
    <property type="molecule type" value="Genomic_DNA"/>
</dbReference>
<dbReference type="InterPro" id="IPR029499">
    <property type="entry name" value="PduO-typ"/>
</dbReference>
<keyword evidence="2" id="KW-0547">Nucleotide-binding</keyword>
<protein>
    <submittedName>
        <fullName evidence="5">ATP:cob(I)alamin adenosyltransferase</fullName>
    </submittedName>
</protein>
<dbReference type="InterPro" id="IPR036451">
    <property type="entry name" value="CblAdoTrfase-like_sf"/>
</dbReference>
<dbReference type="PANTHER" id="PTHR12213:SF0">
    <property type="entry name" value="CORRINOID ADENOSYLTRANSFERASE MMAB"/>
    <property type="match status" value="1"/>
</dbReference>
<dbReference type="EMBL" id="DTPI01000008">
    <property type="protein sequence ID" value="HGE65771.1"/>
    <property type="molecule type" value="Genomic_DNA"/>
</dbReference>
<proteinExistence type="predicted"/>
<dbReference type="InterPro" id="IPR016030">
    <property type="entry name" value="CblAdoTrfase-like"/>
</dbReference>
<name>A0A7C3UB66_9EURY</name>
<dbReference type="GO" id="GO:0008817">
    <property type="term" value="F:corrinoid adenosyltransferase activity"/>
    <property type="evidence" value="ECO:0007669"/>
    <property type="project" value="TreeGrafter"/>
</dbReference>
<comment type="caution">
    <text evidence="5">The sequence shown here is derived from an EMBL/GenBank/DDBJ whole genome shotgun (WGS) entry which is preliminary data.</text>
</comment>
<evidence type="ECO:0000259" key="4">
    <source>
        <dbReference type="Pfam" id="PF01923"/>
    </source>
</evidence>
<dbReference type="Pfam" id="PF01923">
    <property type="entry name" value="Cob_adeno_trans"/>
    <property type="match status" value="1"/>
</dbReference>
<dbReference type="GO" id="GO:0005524">
    <property type="term" value="F:ATP binding"/>
    <property type="evidence" value="ECO:0007669"/>
    <property type="project" value="UniProtKB-KW"/>
</dbReference>
<keyword evidence="3" id="KW-0067">ATP-binding</keyword>
<evidence type="ECO:0000256" key="1">
    <source>
        <dbReference type="ARBA" id="ARBA00022679"/>
    </source>
</evidence>
<sequence length="156" mass="17904">MRTRTFTEIVNKEDPRIEAVGCIDEANAFIGLAKVKSNGETREILKEVQRKMFKAGSEVVGGSLKITQEDLNEILNVIRELEKSVEFPKSFIILEKDELTSLLSVARCVVRRAERRVVYLYNRGLVGLTLVEWLNKLSYLLYLLILKELNGKFEKI</sequence>
<feature type="domain" description="Cobalamin adenosyltransferase-like" evidence="4">
    <location>
        <begin position="5"/>
        <end position="146"/>
    </location>
</feature>
<dbReference type="Gene3D" id="1.20.1200.10">
    <property type="entry name" value="Cobalamin adenosyltransferase-like"/>
    <property type="match status" value="1"/>
</dbReference>
<keyword evidence="1 5" id="KW-0808">Transferase</keyword>
<evidence type="ECO:0000256" key="3">
    <source>
        <dbReference type="ARBA" id="ARBA00022840"/>
    </source>
</evidence>
<dbReference type="AlphaFoldDB" id="A0A7C3UB66"/>
<evidence type="ECO:0000256" key="2">
    <source>
        <dbReference type="ARBA" id="ARBA00022741"/>
    </source>
</evidence>
<evidence type="ECO:0000313" key="6">
    <source>
        <dbReference type="EMBL" id="HGU59043.1"/>
    </source>
</evidence>
<accession>A0A7C3UB66</accession>
<gene>
    <name evidence="6" type="ORF">ENT89_02370</name>
    <name evidence="5" type="ORF">ENX77_01370</name>
</gene>
<dbReference type="SUPFAM" id="SSF89028">
    <property type="entry name" value="Cobalamin adenosyltransferase-like"/>
    <property type="match status" value="1"/>
</dbReference>
<dbReference type="PANTHER" id="PTHR12213">
    <property type="entry name" value="CORRINOID ADENOSYLTRANSFERASE"/>
    <property type="match status" value="1"/>
</dbReference>
<organism evidence="5">
    <name type="scientific">Geoglobus ahangari</name>
    <dbReference type="NCBI Taxonomy" id="113653"/>
    <lineage>
        <taxon>Archaea</taxon>
        <taxon>Methanobacteriati</taxon>
        <taxon>Methanobacteriota</taxon>
        <taxon>Archaeoglobi</taxon>
        <taxon>Archaeoglobales</taxon>
        <taxon>Archaeoglobaceae</taxon>
        <taxon>Geoglobus</taxon>
    </lineage>
</organism>
<reference evidence="5" key="1">
    <citation type="journal article" date="2020" name="mSystems">
        <title>Genome- and Community-Level Interaction Insights into Carbon Utilization and Element Cycling Functions of Hydrothermarchaeota in Hydrothermal Sediment.</title>
        <authorList>
            <person name="Zhou Z."/>
            <person name="Liu Y."/>
            <person name="Xu W."/>
            <person name="Pan J."/>
            <person name="Luo Z.H."/>
            <person name="Li M."/>
        </authorList>
    </citation>
    <scope>NUCLEOTIDE SEQUENCE [LARGE SCALE GENOMIC DNA]</scope>
    <source>
        <strain evidence="6">SpSt-62</strain>
        <strain evidence="5">SpSt-97</strain>
    </source>
</reference>
<evidence type="ECO:0000313" key="5">
    <source>
        <dbReference type="EMBL" id="HGE65771.1"/>
    </source>
</evidence>